<evidence type="ECO:0000313" key="1">
    <source>
        <dbReference type="EMBL" id="KAF2596959.1"/>
    </source>
</evidence>
<organism evidence="1 2">
    <name type="scientific">Brassica cretica</name>
    <name type="common">Mustard</name>
    <dbReference type="NCBI Taxonomy" id="69181"/>
    <lineage>
        <taxon>Eukaryota</taxon>
        <taxon>Viridiplantae</taxon>
        <taxon>Streptophyta</taxon>
        <taxon>Embryophyta</taxon>
        <taxon>Tracheophyta</taxon>
        <taxon>Spermatophyta</taxon>
        <taxon>Magnoliopsida</taxon>
        <taxon>eudicotyledons</taxon>
        <taxon>Gunneridae</taxon>
        <taxon>Pentapetalae</taxon>
        <taxon>rosids</taxon>
        <taxon>malvids</taxon>
        <taxon>Brassicales</taxon>
        <taxon>Brassicaceae</taxon>
        <taxon>Brassiceae</taxon>
        <taxon>Brassica</taxon>
    </lineage>
</organism>
<dbReference type="EMBL" id="QGKW02000717">
    <property type="protein sequence ID" value="KAF2596959.1"/>
    <property type="molecule type" value="Genomic_DNA"/>
</dbReference>
<dbReference type="Proteomes" id="UP000712281">
    <property type="component" value="Unassembled WGS sequence"/>
</dbReference>
<gene>
    <name evidence="1" type="ORF">F2Q68_00009365</name>
</gene>
<proteinExistence type="predicted"/>
<reference evidence="1" key="1">
    <citation type="submission" date="2019-12" db="EMBL/GenBank/DDBJ databases">
        <title>Genome sequencing and annotation of Brassica cretica.</title>
        <authorList>
            <person name="Studholme D.J."/>
            <person name="Sarris P.F."/>
        </authorList>
    </citation>
    <scope>NUCLEOTIDE SEQUENCE</scope>
    <source>
        <strain evidence="1">PFS-001/15</strain>
        <tissue evidence="1">Leaf</tissue>
    </source>
</reference>
<dbReference type="AlphaFoldDB" id="A0A8S9KRA2"/>
<evidence type="ECO:0000313" key="2">
    <source>
        <dbReference type="Proteomes" id="UP000712281"/>
    </source>
</evidence>
<comment type="caution">
    <text evidence="1">The sequence shown here is derived from an EMBL/GenBank/DDBJ whole genome shotgun (WGS) entry which is preliminary data.</text>
</comment>
<accession>A0A8S9KRA2</accession>
<sequence length="200" mass="21575">MSSTLPVSILASINRDTFVASLNGISNVILLNAFLQITLSSSRLVCVLLGGKGGRVLYTLSTAGSARVRSRSTLFPECRSIFTVVSRSAFVLSCRSISVSSSISRSSSLRSMASSSVLGLSLPRVRPGRRPVSLSMAVAFSAIWLSSLLMCSLRTSNFLISSLKIMSIFPFRSVANLRFPVKAWFTLDFALPRRDPTVAS</sequence>
<protein>
    <submittedName>
        <fullName evidence="1">Uncharacterized protein</fullName>
    </submittedName>
</protein>
<name>A0A8S9KRA2_BRACR</name>